<dbReference type="Proteomes" id="UP000016481">
    <property type="component" value="Unassembled WGS sequence"/>
</dbReference>
<dbReference type="PATRIC" id="fig|1321817.3.peg.1258"/>
<dbReference type="EMBL" id="AWSC01000060">
    <property type="protein sequence ID" value="ERH14861.1"/>
    <property type="molecule type" value="Genomic_DNA"/>
</dbReference>
<proteinExistence type="predicted"/>
<dbReference type="HOGENOM" id="CLU_3228323_0_0_11"/>
<comment type="caution">
    <text evidence="1">The sequence shown here is derived from an EMBL/GenBank/DDBJ whole genome shotgun (WGS) entry which is preliminary data.</text>
</comment>
<gene>
    <name evidence="1" type="ORF">HMPREF1978_01429</name>
</gene>
<name>U1PWQ0_9ACTO</name>
<evidence type="ECO:0000313" key="2">
    <source>
        <dbReference type="Proteomes" id="UP000016481"/>
    </source>
</evidence>
<accession>U1PWQ0</accession>
<dbReference type="AlphaFoldDB" id="U1PWQ0"/>
<reference evidence="1 2" key="1">
    <citation type="submission" date="2013-08" db="EMBL/GenBank/DDBJ databases">
        <authorList>
            <person name="Weinstock G."/>
            <person name="Sodergren E."/>
            <person name="Wylie T."/>
            <person name="Fulton L."/>
            <person name="Fulton R."/>
            <person name="Fronick C."/>
            <person name="O'Laughlin M."/>
            <person name="Godfrey J."/>
            <person name="Miner T."/>
            <person name="Herter B."/>
            <person name="Appelbaum E."/>
            <person name="Cordes M."/>
            <person name="Lek S."/>
            <person name="Wollam A."/>
            <person name="Pepin K.H."/>
            <person name="Palsikar V.B."/>
            <person name="Mitreva M."/>
            <person name="Wilson R.K."/>
        </authorList>
    </citation>
    <scope>NUCLEOTIDE SEQUENCE [LARGE SCALE GENOMIC DNA]</scope>
    <source>
        <strain evidence="1 2">F0530</strain>
    </source>
</reference>
<organism evidence="1 2">
    <name type="scientific">Actinomyces graevenitzii F0530</name>
    <dbReference type="NCBI Taxonomy" id="1321817"/>
    <lineage>
        <taxon>Bacteria</taxon>
        <taxon>Bacillati</taxon>
        <taxon>Actinomycetota</taxon>
        <taxon>Actinomycetes</taxon>
        <taxon>Actinomycetales</taxon>
        <taxon>Actinomycetaceae</taxon>
        <taxon>Actinomyces</taxon>
    </lineage>
</organism>
<evidence type="ECO:0000313" key="1">
    <source>
        <dbReference type="EMBL" id="ERH14861.1"/>
    </source>
</evidence>
<protein>
    <submittedName>
        <fullName evidence="1">Uncharacterized protein</fullName>
    </submittedName>
</protein>
<sequence length="43" mass="4225">MSAGLGATPQGALGGAAWLLRATVWLALGAPSWCWISGGQPSG</sequence>